<keyword evidence="4 7" id="KW-0808">Transferase</keyword>
<comment type="catalytic activity">
    <reaction evidence="1 7">
        <text>2-C-methyl-D-erythritol 4-phosphate + CTP + H(+) = 4-CDP-2-C-methyl-D-erythritol + diphosphate</text>
        <dbReference type="Rhea" id="RHEA:13429"/>
        <dbReference type="ChEBI" id="CHEBI:15378"/>
        <dbReference type="ChEBI" id="CHEBI:33019"/>
        <dbReference type="ChEBI" id="CHEBI:37563"/>
        <dbReference type="ChEBI" id="CHEBI:57823"/>
        <dbReference type="ChEBI" id="CHEBI:58262"/>
        <dbReference type="EC" id="2.7.7.60"/>
    </reaction>
</comment>
<evidence type="ECO:0000256" key="3">
    <source>
        <dbReference type="ARBA" id="ARBA00009789"/>
    </source>
</evidence>
<name>A0ABY8G2C4_9ACTO</name>
<dbReference type="GO" id="GO:0050518">
    <property type="term" value="F:2-C-methyl-D-erythritol 4-phosphate cytidylyltransferase activity"/>
    <property type="evidence" value="ECO:0007669"/>
    <property type="project" value="UniProtKB-EC"/>
</dbReference>
<feature type="site" description="Positions MEP for the nucleophilic attack" evidence="7">
    <location>
        <position position="176"/>
    </location>
</feature>
<keyword evidence="5 7" id="KW-0548">Nucleotidyltransferase</keyword>
<evidence type="ECO:0000256" key="2">
    <source>
        <dbReference type="ARBA" id="ARBA00004787"/>
    </source>
</evidence>
<feature type="site" description="Transition state stabilizer" evidence="7">
    <location>
        <position position="15"/>
    </location>
</feature>
<evidence type="ECO:0000313" key="9">
    <source>
        <dbReference type="Proteomes" id="UP001215216"/>
    </source>
</evidence>
<dbReference type="PROSITE" id="PS01295">
    <property type="entry name" value="ISPD"/>
    <property type="match status" value="1"/>
</dbReference>
<comment type="similarity">
    <text evidence="3 7">Belongs to the IspD/TarI cytidylyltransferase family. IspD subfamily.</text>
</comment>
<dbReference type="EC" id="2.7.7.60" evidence="7"/>
<dbReference type="HAMAP" id="MF_00108">
    <property type="entry name" value="IspD"/>
    <property type="match status" value="1"/>
</dbReference>
<dbReference type="InterPro" id="IPR050088">
    <property type="entry name" value="IspD/TarI_cytidylyltransf_bact"/>
</dbReference>
<evidence type="ECO:0000313" key="8">
    <source>
        <dbReference type="EMBL" id="WFM83579.1"/>
    </source>
</evidence>
<evidence type="ECO:0000256" key="5">
    <source>
        <dbReference type="ARBA" id="ARBA00022695"/>
    </source>
</evidence>
<dbReference type="NCBIfam" id="TIGR00453">
    <property type="entry name" value="ispD"/>
    <property type="match status" value="1"/>
</dbReference>
<dbReference type="Proteomes" id="UP001215216">
    <property type="component" value="Chromosome"/>
</dbReference>
<evidence type="ECO:0000256" key="7">
    <source>
        <dbReference type="HAMAP-Rule" id="MF_00108"/>
    </source>
</evidence>
<keyword evidence="9" id="KW-1185">Reference proteome</keyword>
<comment type="function">
    <text evidence="7">Catalyzes the formation of 4-diphosphocytidyl-2-C-methyl-D-erythritol from CTP and 2-C-methyl-D-erythritol 4-phosphate (MEP).</text>
</comment>
<dbReference type="Gene3D" id="3.90.550.10">
    <property type="entry name" value="Spore Coat Polysaccharide Biosynthesis Protein SpsA, Chain A"/>
    <property type="match status" value="1"/>
</dbReference>
<sequence>MSVVAVVTAAGSGTRLGANIPKALVELDGDPLIVHAIRGMIAGGVRQIVVTIPAGYEEDFARALAQFSPSSDDGKMNSVESGTDPVRVTCVVGGRTRQESVARGLAEVDASVVLIHDAARCLTPPSVIRRVIEAVEAGAAAVVPVMAVTDTIKRTVVVADEETPAHAQPLGATVDRAELRAVQTPQGFATELVKRAHAKGEKLSASELSAAPDDAALVELLGKRVWAVAGSSESLKITTPFDLAVAEFLCQRRKKDNDV</sequence>
<dbReference type="SUPFAM" id="SSF53448">
    <property type="entry name" value="Nucleotide-diphospho-sugar transferases"/>
    <property type="match status" value="1"/>
</dbReference>
<dbReference type="PANTHER" id="PTHR32125">
    <property type="entry name" value="2-C-METHYL-D-ERYTHRITOL 4-PHOSPHATE CYTIDYLYLTRANSFERASE, CHLOROPLASTIC"/>
    <property type="match status" value="1"/>
</dbReference>
<comment type="pathway">
    <text evidence="2 7">Isoprenoid biosynthesis; isopentenyl diphosphate biosynthesis via DXP pathway; isopentenyl diphosphate from 1-deoxy-D-xylulose 5-phosphate: step 2/6.</text>
</comment>
<protein>
    <recommendedName>
        <fullName evidence="7">2-C-methyl-D-erythritol 4-phosphate cytidylyltransferase</fullName>
        <ecNumber evidence="7">2.7.7.60</ecNumber>
    </recommendedName>
    <alternativeName>
        <fullName evidence="7">4-diphosphocytidyl-2C-methyl-D-erythritol synthase</fullName>
    </alternativeName>
    <alternativeName>
        <fullName evidence="7">MEP cytidylyltransferase</fullName>
        <shortName evidence="7">MCT</shortName>
    </alternativeName>
</protein>
<proteinExistence type="inferred from homology"/>
<keyword evidence="6 7" id="KW-0414">Isoprene biosynthesis</keyword>
<evidence type="ECO:0000256" key="1">
    <source>
        <dbReference type="ARBA" id="ARBA00001282"/>
    </source>
</evidence>
<feature type="site" description="Transition state stabilizer" evidence="7">
    <location>
        <position position="22"/>
    </location>
</feature>
<evidence type="ECO:0000256" key="6">
    <source>
        <dbReference type="ARBA" id="ARBA00023229"/>
    </source>
</evidence>
<dbReference type="InterPro" id="IPR034683">
    <property type="entry name" value="IspD/TarI"/>
</dbReference>
<dbReference type="InterPro" id="IPR018294">
    <property type="entry name" value="ISPD_synthase_CS"/>
</dbReference>
<accession>A0ABY8G2C4</accession>
<gene>
    <name evidence="7 8" type="primary">ispD</name>
    <name evidence="8" type="ORF">P7079_00930</name>
</gene>
<dbReference type="PANTHER" id="PTHR32125:SF4">
    <property type="entry name" value="2-C-METHYL-D-ERYTHRITOL 4-PHOSPHATE CYTIDYLYLTRANSFERASE, CHLOROPLASTIC"/>
    <property type="match status" value="1"/>
</dbReference>
<dbReference type="CDD" id="cd02516">
    <property type="entry name" value="CDP-ME_synthetase"/>
    <property type="match status" value="1"/>
</dbReference>
<dbReference type="Pfam" id="PF01128">
    <property type="entry name" value="IspD"/>
    <property type="match status" value="1"/>
</dbReference>
<dbReference type="InterPro" id="IPR029044">
    <property type="entry name" value="Nucleotide-diphossugar_trans"/>
</dbReference>
<dbReference type="RefSeq" id="WP_278012974.1">
    <property type="nucleotide sequence ID" value="NZ_CP121208.1"/>
</dbReference>
<dbReference type="EMBL" id="CP121208">
    <property type="protein sequence ID" value="WFM83579.1"/>
    <property type="molecule type" value="Genomic_DNA"/>
</dbReference>
<evidence type="ECO:0000256" key="4">
    <source>
        <dbReference type="ARBA" id="ARBA00022679"/>
    </source>
</evidence>
<feature type="site" description="Positions MEP for the nucleophilic attack" evidence="7">
    <location>
        <position position="236"/>
    </location>
</feature>
<dbReference type="InterPro" id="IPR001228">
    <property type="entry name" value="IspD"/>
</dbReference>
<organism evidence="8 9">
    <name type="scientific">Arcanobacterium canis</name>
    <dbReference type="NCBI Taxonomy" id="999183"/>
    <lineage>
        <taxon>Bacteria</taxon>
        <taxon>Bacillati</taxon>
        <taxon>Actinomycetota</taxon>
        <taxon>Actinomycetes</taxon>
        <taxon>Actinomycetales</taxon>
        <taxon>Actinomycetaceae</taxon>
        <taxon>Arcanobacterium</taxon>
    </lineage>
</organism>
<reference evidence="8 9" key="1">
    <citation type="submission" date="2023-03" db="EMBL/GenBank/DDBJ databases">
        <title>Complete genome of Arcanobacterium canis strain DSM 25104 isolated in 2010 from a canine otitis externa in Germany.</title>
        <authorList>
            <person name="Borowiak M."/>
            <person name="Kreitlow A."/>
            <person name="Malorny B."/>
            <person name="Laemmler C."/>
            <person name="Prenger-Berninghoff E."/>
            <person name="Ploetz M."/>
            <person name="Abdulmawjood A."/>
        </authorList>
    </citation>
    <scope>NUCLEOTIDE SEQUENCE [LARGE SCALE GENOMIC DNA]</scope>
    <source>
        <strain evidence="8 9">DSM 25104</strain>
    </source>
</reference>